<evidence type="ECO:0008006" key="5">
    <source>
        <dbReference type="Google" id="ProtNLM"/>
    </source>
</evidence>
<accession>A0A1Z2LB48</accession>
<reference evidence="3 4" key="1">
    <citation type="submission" date="2017-06" db="EMBL/GenBank/DDBJ databases">
        <title>Streptomyces albireticuli Genome sequencing and assembly.</title>
        <authorList>
            <person name="Wang Y."/>
            <person name="Du B."/>
            <person name="Ding Y."/>
            <person name="Liu H."/>
            <person name="Hou Q."/>
            <person name="Liu K."/>
            <person name="Yao L."/>
            <person name="Wang C."/>
        </authorList>
    </citation>
    <scope>NUCLEOTIDE SEQUENCE [LARGE SCALE GENOMIC DNA]</scope>
    <source>
        <strain evidence="3 4">MDJK11</strain>
    </source>
</reference>
<dbReference type="Proteomes" id="UP000195755">
    <property type="component" value="Chromosome"/>
</dbReference>
<dbReference type="AlphaFoldDB" id="A0A1Z2LB48"/>
<keyword evidence="2" id="KW-0732">Signal</keyword>
<dbReference type="KEGG" id="salj:SMD11_5963"/>
<gene>
    <name evidence="3" type="ORF">SMD11_5963</name>
</gene>
<dbReference type="EMBL" id="CP021744">
    <property type="protein sequence ID" value="ARZ71539.1"/>
    <property type="molecule type" value="Genomic_DNA"/>
</dbReference>
<organism evidence="3 4">
    <name type="scientific">Streptomyces albireticuli</name>
    <dbReference type="NCBI Taxonomy" id="1940"/>
    <lineage>
        <taxon>Bacteria</taxon>
        <taxon>Bacillati</taxon>
        <taxon>Actinomycetota</taxon>
        <taxon>Actinomycetes</taxon>
        <taxon>Kitasatosporales</taxon>
        <taxon>Streptomycetaceae</taxon>
        <taxon>Streptomyces</taxon>
    </lineage>
</organism>
<evidence type="ECO:0000256" key="1">
    <source>
        <dbReference type="SAM" id="MobiDB-lite"/>
    </source>
</evidence>
<evidence type="ECO:0000313" key="3">
    <source>
        <dbReference type="EMBL" id="ARZ71539.1"/>
    </source>
</evidence>
<evidence type="ECO:0000313" key="4">
    <source>
        <dbReference type="Proteomes" id="UP000195755"/>
    </source>
</evidence>
<dbReference type="RefSeq" id="WP_087929323.1">
    <property type="nucleotide sequence ID" value="NZ_CP021744.1"/>
</dbReference>
<name>A0A1Z2LB48_9ACTN</name>
<feature type="signal peptide" evidence="2">
    <location>
        <begin position="1"/>
        <end position="30"/>
    </location>
</feature>
<dbReference type="OrthoDB" id="4333827at2"/>
<protein>
    <recommendedName>
        <fullName evidence="5">Secreted protein</fullName>
    </recommendedName>
</protein>
<feature type="chain" id="PRO_5012125101" description="Secreted protein" evidence="2">
    <location>
        <begin position="31"/>
        <end position="144"/>
    </location>
</feature>
<sequence length="144" mass="14937">MKVLNSLGVLGASALLVLGAAGGMAPAASAAAAPAAHPAAAADYADYWATDVETGRTSTGSVPAGGRASDEVPPGDKDRLACRNGHFPTLSSFQIECDGPRWRVFVDCTDDFRYFSPVFSGRFIVRITCPSPYRAVRGGAVDLS</sequence>
<evidence type="ECO:0000256" key="2">
    <source>
        <dbReference type="SAM" id="SignalP"/>
    </source>
</evidence>
<proteinExistence type="predicted"/>
<feature type="region of interest" description="Disordered" evidence="1">
    <location>
        <begin position="55"/>
        <end position="75"/>
    </location>
</feature>